<dbReference type="PANTHER" id="PTHR35370">
    <property type="entry name" value="CYTOPLASMIC PROTEIN-RELATED-RELATED"/>
    <property type="match status" value="1"/>
</dbReference>
<gene>
    <name evidence="1" type="primary">tssF</name>
    <name evidence="1" type="ORF">MSZNOR_1526</name>
</gene>
<name>A0ABN8X0J3_9GAMM</name>
<keyword evidence="2" id="KW-1185">Reference proteome</keyword>
<proteinExistence type="predicted"/>
<evidence type="ECO:0000313" key="2">
    <source>
        <dbReference type="Proteomes" id="UP001162030"/>
    </source>
</evidence>
<dbReference type="NCBIfam" id="TIGR03359">
    <property type="entry name" value="VI_chp_6"/>
    <property type="match status" value="1"/>
</dbReference>
<protein>
    <submittedName>
        <fullName evidence="1">Type VI secretion system component TssF1</fullName>
    </submittedName>
</protein>
<organism evidence="1 2">
    <name type="scientific">Methylocaldum szegediense</name>
    <dbReference type="NCBI Taxonomy" id="73780"/>
    <lineage>
        <taxon>Bacteria</taxon>
        <taxon>Pseudomonadati</taxon>
        <taxon>Pseudomonadota</taxon>
        <taxon>Gammaproteobacteria</taxon>
        <taxon>Methylococcales</taxon>
        <taxon>Methylococcaceae</taxon>
        <taxon>Methylocaldum</taxon>
    </lineage>
</organism>
<sequence length="625" mass="70318">MDPRFLQYYNRELQHIREMGAEFAKEFPKIAGRLGLDEFECSDPYVERLLEGFAFLAARVQLKIDAEFPRFTEHLLEVVYPHYLSPLPSMAVVQLQPDLSEGSLAEGFSVPRATALRSQIAKGEQTACEYRTAHNVTLWPLQLVEAQYLATPSAVANLGVPSIPGMRAGLRFVFRTTAGLRFEQLKLAKLPLFLRGTGELPYRLYEQFLADTLALAVQPATRPAAWTEVVDKAPVSRLGFRDDEALLPFGPRSFQGYRLLQEYFAFPERFLFVELNGLQNAVRRCSGTELEVIVLFKRSEPHLINAADASNFSLFCTPAVNLFPKRTDRIPLSHFVPYYHVVPDRTRPMDYEVYGVSEVIGYGATPSDEREFLPFYGSRSGYRRHEENAYYTLHREKRVLSPKQRRLGMRSSYVGSEVFISLVDASEAPYRGDLKQLGMETLCTNRDLPLLMPVGVGATDFTLQIGAPVQAIRCLAGPTKPKPSPADGEMAWRLINHLSLNYLTLMDSNQTEGAAALRELLTLYADPNDATVRKQIEGVLSVASKNVVRRVDTAGPIVFGRGLEITVEMDESAFEGSGCFLLGAVLEQFFTRYVSLNSFTETSIRTVTRGEIMRWPIRIGQRHTI</sequence>
<reference evidence="1 2" key="1">
    <citation type="submission" date="2023-03" db="EMBL/GenBank/DDBJ databases">
        <authorList>
            <person name="Pearce D."/>
        </authorList>
    </citation>
    <scope>NUCLEOTIDE SEQUENCE [LARGE SCALE GENOMIC DNA]</scope>
    <source>
        <strain evidence="1">Msz</strain>
    </source>
</reference>
<dbReference type="InterPro" id="IPR010272">
    <property type="entry name" value="T6SS_TssF"/>
</dbReference>
<dbReference type="RefSeq" id="WP_317963835.1">
    <property type="nucleotide sequence ID" value="NZ_OX458333.1"/>
</dbReference>
<dbReference type="EMBL" id="OX458333">
    <property type="protein sequence ID" value="CAI8797609.1"/>
    <property type="molecule type" value="Genomic_DNA"/>
</dbReference>
<dbReference type="Pfam" id="PF05947">
    <property type="entry name" value="T6SS_TssF"/>
    <property type="match status" value="1"/>
</dbReference>
<dbReference type="PANTHER" id="PTHR35370:SF1">
    <property type="entry name" value="TYPE VI SECRETION SYSTEM COMPONENT TSSF1"/>
    <property type="match status" value="1"/>
</dbReference>
<dbReference type="PIRSF" id="PIRSF028304">
    <property type="entry name" value="UCP028304"/>
    <property type="match status" value="1"/>
</dbReference>
<dbReference type="Proteomes" id="UP001162030">
    <property type="component" value="Chromosome"/>
</dbReference>
<evidence type="ECO:0000313" key="1">
    <source>
        <dbReference type="EMBL" id="CAI8797609.1"/>
    </source>
</evidence>
<accession>A0ABN8X0J3</accession>